<dbReference type="EMBL" id="BGPR01011789">
    <property type="protein sequence ID" value="GBN52967.1"/>
    <property type="molecule type" value="Genomic_DNA"/>
</dbReference>
<dbReference type="AlphaFoldDB" id="A0A4Y2PRT7"/>
<protein>
    <submittedName>
        <fullName evidence="1">Uncharacterized protein</fullName>
    </submittedName>
</protein>
<reference evidence="1 2" key="1">
    <citation type="journal article" date="2019" name="Sci. Rep.">
        <title>Orb-weaving spider Araneus ventricosus genome elucidates the spidroin gene catalogue.</title>
        <authorList>
            <person name="Kono N."/>
            <person name="Nakamura H."/>
            <person name="Ohtoshi R."/>
            <person name="Moran D.A.P."/>
            <person name="Shinohara A."/>
            <person name="Yoshida Y."/>
            <person name="Fujiwara M."/>
            <person name="Mori M."/>
            <person name="Tomita M."/>
            <person name="Arakawa K."/>
        </authorList>
    </citation>
    <scope>NUCLEOTIDE SEQUENCE [LARGE SCALE GENOMIC DNA]</scope>
</reference>
<evidence type="ECO:0000313" key="2">
    <source>
        <dbReference type="Proteomes" id="UP000499080"/>
    </source>
</evidence>
<gene>
    <name evidence="1" type="ORF">AVEN_218371_1</name>
</gene>
<comment type="caution">
    <text evidence="1">The sequence shown here is derived from an EMBL/GenBank/DDBJ whole genome shotgun (WGS) entry which is preliminary data.</text>
</comment>
<name>A0A4Y2PRT7_ARAVE</name>
<proteinExistence type="predicted"/>
<sequence>MCCGKITYIEARYNSSVARTAEDPANDEAKTANQRIEIGQGEEHFSCSGEEKGRDHELNDVFIKSAIETKGSDVQDRNELKIWKVQFYYILYFSVNRRQAGMLALIRFDANIHR</sequence>
<accession>A0A4Y2PRT7</accession>
<dbReference type="Proteomes" id="UP000499080">
    <property type="component" value="Unassembled WGS sequence"/>
</dbReference>
<evidence type="ECO:0000313" key="1">
    <source>
        <dbReference type="EMBL" id="GBN52967.1"/>
    </source>
</evidence>
<organism evidence="1 2">
    <name type="scientific">Araneus ventricosus</name>
    <name type="common">Orbweaver spider</name>
    <name type="synonym">Epeira ventricosa</name>
    <dbReference type="NCBI Taxonomy" id="182803"/>
    <lineage>
        <taxon>Eukaryota</taxon>
        <taxon>Metazoa</taxon>
        <taxon>Ecdysozoa</taxon>
        <taxon>Arthropoda</taxon>
        <taxon>Chelicerata</taxon>
        <taxon>Arachnida</taxon>
        <taxon>Araneae</taxon>
        <taxon>Araneomorphae</taxon>
        <taxon>Entelegynae</taxon>
        <taxon>Araneoidea</taxon>
        <taxon>Araneidae</taxon>
        <taxon>Araneus</taxon>
    </lineage>
</organism>
<keyword evidence="2" id="KW-1185">Reference proteome</keyword>